<protein>
    <recommendedName>
        <fullName evidence="3">Ubiquitin-like domain-containing protein</fullName>
    </recommendedName>
</protein>
<accession>A0A812PV13</accession>
<organism evidence="1 2">
    <name type="scientific">Symbiodinium natans</name>
    <dbReference type="NCBI Taxonomy" id="878477"/>
    <lineage>
        <taxon>Eukaryota</taxon>
        <taxon>Sar</taxon>
        <taxon>Alveolata</taxon>
        <taxon>Dinophyceae</taxon>
        <taxon>Suessiales</taxon>
        <taxon>Symbiodiniaceae</taxon>
        <taxon>Symbiodinium</taxon>
    </lineage>
</organism>
<evidence type="ECO:0000313" key="1">
    <source>
        <dbReference type="EMBL" id="CAE7348815.1"/>
    </source>
</evidence>
<keyword evidence="2" id="KW-1185">Reference proteome</keyword>
<dbReference type="SUPFAM" id="SSF54236">
    <property type="entry name" value="Ubiquitin-like"/>
    <property type="match status" value="1"/>
</dbReference>
<comment type="caution">
    <text evidence="1">The sequence shown here is derived from an EMBL/GenBank/DDBJ whole genome shotgun (WGS) entry which is preliminary data.</text>
</comment>
<dbReference type="EMBL" id="CAJNDS010002142">
    <property type="protein sequence ID" value="CAE7348815.1"/>
    <property type="molecule type" value="Genomic_DNA"/>
</dbReference>
<dbReference type="CDD" id="cd17039">
    <property type="entry name" value="Ubl_ubiquitin_like"/>
    <property type="match status" value="1"/>
</dbReference>
<proteinExistence type="predicted"/>
<evidence type="ECO:0000313" key="2">
    <source>
        <dbReference type="Proteomes" id="UP000604046"/>
    </source>
</evidence>
<gene>
    <name evidence="1" type="ORF">SNAT2548_LOCUS18323</name>
</gene>
<evidence type="ECO:0008006" key="3">
    <source>
        <dbReference type="Google" id="ProtNLM"/>
    </source>
</evidence>
<name>A0A812PV13_9DINO</name>
<dbReference type="AlphaFoldDB" id="A0A812PV13"/>
<dbReference type="Proteomes" id="UP000604046">
    <property type="component" value="Unassembled WGS sequence"/>
</dbReference>
<reference evidence="1" key="1">
    <citation type="submission" date="2021-02" db="EMBL/GenBank/DDBJ databases">
        <authorList>
            <person name="Dougan E. K."/>
            <person name="Rhodes N."/>
            <person name="Thang M."/>
            <person name="Chan C."/>
        </authorList>
    </citation>
    <scope>NUCLEOTIDE SEQUENCE</scope>
</reference>
<dbReference type="OrthoDB" id="406186at2759"/>
<dbReference type="Gene3D" id="3.10.20.90">
    <property type="entry name" value="Phosphatidylinositol 3-kinase Catalytic Subunit, Chain A, domain 1"/>
    <property type="match status" value="1"/>
</dbReference>
<sequence length="272" mass="31440">MAEKPAKLKVPITSLDGSSCELELDPDEKLEFLKSKISQALNLSLGRVSLVCDSKVWTDPNAQLKDIWQEGSTLTLLKNPNWDVARLDTLKAKFVKHGKVEQESHGCRKHDAALPEGCKLPEILVELLKMGVKWTFKDLFHCEMFVLTDDANMDIYGDEECRQDWQEEHGEDSCAHPWWVCIGNSSEYDFYYLNTKESSPTFGQVKRIVNNCDEETVYTEAPFDNYLDAVERYVNDQEKLDPEAEEEDEDYKNFSEYNIEPNGRKIRKKLRL</sequence>
<dbReference type="InterPro" id="IPR029071">
    <property type="entry name" value="Ubiquitin-like_domsf"/>
</dbReference>